<dbReference type="Proteomes" id="UP001228690">
    <property type="component" value="Chromosome"/>
</dbReference>
<keyword evidence="2" id="KW-1185">Reference proteome</keyword>
<reference evidence="1 2" key="1">
    <citation type="submission" date="2023-04" db="EMBL/GenBank/DDBJ databases">
        <title>Spirochaete genome identified in red abalone sample constitutes a novel genus.</title>
        <authorList>
            <person name="Sharma S.P."/>
            <person name="Purcell C.M."/>
            <person name="Hyde J.R."/>
            <person name="Severin A.J."/>
        </authorList>
    </citation>
    <scope>NUCLEOTIDE SEQUENCE [LARGE SCALE GENOMIC DNA]</scope>
    <source>
        <strain evidence="1 2">SP-2023</strain>
    </source>
</reference>
<name>A0ABY8MLB0_9SPIO</name>
<gene>
    <name evidence="1" type="ORF">P0082_03675</name>
</gene>
<evidence type="ECO:0000313" key="1">
    <source>
        <dbReference type="EMBL" id="WGK69968.1"/>
    </source>
</evidence>
<proteinExistence type="predicted"/>
<protein>
    <submittedName>
        <fullName evidence="1">Uncharacterized protein</fullName>
    </submittedName>
</protein>
<sequence>MASPGCSAYRCAHQSWVSALIRKVLPLREDALEQQVQETQERSYLRW</sequence>
<dbReference type="RefSeq" id="WP_326928172.1">
    <property type="nucleotide sequence ID" value="NZ_CP123443.1"/>
</dbReference>
<accession>A0ABY8MLB0</accession>
<evidence type="ECO:0000313" key="2">
    <source>
        <dbReference type="Proteomes" id="UP001228690"/>
    </source>
</evidence>
<organism evidence="1 2">
    <name type="scientific">Candidatus Haliotispira prima</name>
    <dbReference type="NCBI Taxonomy" id="3034016"/>
    <lineage>
        <taxon>Bacteria</taxon>
        <taxon>Pseudomonadati</taxon>
        <taxon>Spirochaetota</taxon>
        <taxon>Spirochaetia</taxon>
        <taxon>Spirochaetales</taxon>
        <taxon>Spirochaetaceae</taxon>
        <taxon>Candidatus Haliotispira</taxon>
    </lineage>
</organism>
<dbReference type="EMBL" id="CP123443">
    <property type="protein sequence ID" value="WGK69968.1"/>
    <property type="molecule type" value="Genomic_DNA"/>
</dbReference>